<dbReference type="Gene3D" id="2.120.10.80">
    <property type="entry name" value="Kelch-type beta propeller"/>
    <property type="match status" value="2"/>
</dbReference>
<dbReference type="PANTHER" id="PTHR46228">
    <property type="entry name" value="KELCH DOMAIN-CONTAINING PROTEIN"/>
    <property type="match status" value="1"/>
</dbReference>
<evidence type="ECO:0000256" key="2">
    <source>
        <dbReference type="ARBA" id="ARBA00022737"/>
    </source>
</evidence>
<accession>A0A9P0MPW6</accession>
<protein>
    <submittedName>
        <fullName evidence="3">Uncharacterized protein</fullName>
    </submittedName>
</protein>
<dbReference type="SUPFAM" id="SSF117281">
    <property type="entry name" value="Kelch motif"/>
    <property type="match status" value="2"/>
</dbReference>
<dbReference type="PANTHER" id="PTHR46228:SF2">
    <property type="entry name" value="KELCH REPEAT PROTEIN (AFU_ORTHOLOGUE AFUA_4G14350)"/>
    <property type="match status" value="1"/>
</dbReference>
<organism evidence="3 4">
    <name type="scientific">Nezara viridula</name>
    <name type="common">Southern green stink bug</name>
    <name type="synonym">Cimex viridulus</name>
    <dbReference type="NCBI Taxonomy" id="85310"/>
    <lineage>
        <taxon>Eukaryota</taxon>
        <taxon>Metazoa</taxon>
        <taxon>Ecdysozoa</taxon>
        <taxon>Arthropoda</taxon>
        <taxon>Hexapoda</taxon>
        <taxon>Insecta</taxon>
        <taxon>Pterygota</taxon>
        <taxon>Neoptera</taxon>
        <taxon>Paraneoptera</taxon>
        <taxon>Hemiptera</taxon>
        <taxon>Heteroptera</taxon>
        <taxon>Panheteroptera</taxon>
        <taxon>Pentatomomorpha</taxon>
        <taxon>Pentatomoidea</taxon>
        <taxon>Pentatomidae</taxon>
        <taxon>Pentatominae</taxon>
        <taxon>Nezara</taxon>
    </lineage>
</organism>
<evidence type="ECO:0000313" key="3">
    <source>
        <dbReference type="EMBL" id="CAH1402878.1"/>
    </source>
</evidence>
<evidence type="ECO:0000256" key="1">
    <source>
        <dbReference type="ARBA" id="ARBA00022441"/>
    </source>
</evidence>
<gene>
    <name evidence="3" type="ORF">NEZAVI_LOCUS11592</name>
</gene>
<keyword evidence="2" id="KW-0677">Repeat</keyword>
<dbReference type="OrthoDB" id="432528at2759"/>
<dbReference type="Proteomes" id="UP001152798">
    <property type="component" value="Chromosome 5"/>
</dbReference>
<dbReference type="EMBL" id="OV725081">
    <property type="protein sequence ID" value="CAH1402878.1"/>
    <property type="molecule type" value="Genomic_DNA"/>
</dbReference>
<keyword evidence="1" id="KW-0880">Kelch repeat</keyword>
<sequence>MADEGDIDNSEDASQISSIVHRRVGHISVPYKHFILVWGGFMGGHDDYEVYCSSEHVWVYNCISETWSVLVTKGYIPFPNSGSTAVILDDALYIYGGVEELTDDLWRYGCELHCLDLKNLTWTTLVPNGNSPEGSDKAVGWTYNKKIYIFGGYGQCSRCMVNGYSFEVDPNNRLDKGWNNQLSIYDPSMNRWTTPKTGGVPPRPRAAHAADVSGDKVYIFGGRLAEIRANDMYVLDLKKLHWTQISLKDGSFEIPEGRSWHSFNFITENRAILFGGLSRNQIPCGDLWECQIEDNQVTWNLQGTVPNDQTLVWHRTAVSNATKELVIVGGVTCSPYRMKEENHVGTLHVIPFTPPSLLSLSLQEIVNEGIIFHLLRKDCFLPKCLLDLIKNKFKVRNNKAVIYCKEHESVMKQ</sequence>
<dbReference type="AlphaFoldDB" id="A0A9P0MPW6"/>
<dbReference type="Pfam" id="PF24681">
    <property type="entry name" value="Kelch_KLHDC2_KLHL20_DRC7"/>
    <property type="match status" value="1"/>
</dbReference>
<reference evidence="3" key="1">
    <citation type="submission" date="2022-01" db="EMBL/GenBank/DDBJ databases">
        <authorList>
            <person name="King R."/>
        </authorList>
    </citation>
    <scope>NUCLEOTIDE SEQUENCE</scope>
</reference>
<keyword evidence="4" id="KW-1185">Reference proteome</keyword>
<evidence type="ECO:0000313" key="4">
    <source>
        <dbReference type="Proteomes" id="UP001152798"/>
    </source>
</evidence>
<dbReference type="InterPro" id="IPR015915">
    <property type="entry name" value="Kelch-typ_b-propeller"/>
</dbReference>
<proteinExistence type="predicted"/>
<name>A0A9P0MPW6_NEZVI</name>